<dbReference type="EMBL" id="JAINUG010000001">
    <property type="protein sequence ID" value="KAJ8419095.1"/>
    <property type="molecule type" value="Genomic_DNA"/>
</dbReference>
<evidence type="ECO:0000256" key="2">
    <source>
        <dbReference type="ARBA" id="ARBA00006178"/>
    </source>
</evidence>
<evidence type="ECO:0000256" key="3">
    <source>
        <dbReference type="ARBA" id="ARBA00022553"/>
    </source>
</evidence>
<comment type="caution">
    <text evidence="10">The sequence shown here is derived from an EMBL/GenBank/DDBJ whole genome shotgun (WGS) entry which is preliminary data.</text>
</comment>
<evidence type="ECO:0000313" key="11">
    <source>
        <dbReference type="Proteomes" id="UP001221898"/>
    </source>
</evidence>
<dbReference type="SUPFAM" id="SSF47113">
    <property type="entry name" value="Histone-fold"/>
    <property type="match status" value="1"/>
</dbReference>
<dbReference type="Gene3D" id="1.10.20.10">
    <property type="entry name" value="Histone, subunit A"/>
    <property type="match status" value="1"/>
</dbReference>
<dbReference type="InterPro" id="IPR009072">
    <property type="entry name" value="Histone-fold"/>
</dbReference>
<dbReference type="FunFam" id="1.10.20.10:FF:000015">
    <property type="entry name" value="Transcription initiation factor TFIID subunit 4B"/>
    <property type="match status" value="1"/>
</dbReference>
<dbReference type="SUPFAM" id="SSF158553">
    <property type="entry name" value="TAFH domain-like"/>
    <property type="match status" value="1"/>
</dbReference>
<dbReference type="FunFam" id="1.20.120.1110:FF:000002">
    <property type="entry name" value="Transcription initiation factor TFIID subunit 4B"/>
    <property type="match status" value="1"/>
</dbReference>
<dbReference type="Pfam" id="PF05236">
    <property type="entry name" value="TAF4"/>
    <property type="match status" value="1"/>
</dbReference>
<dbReference type="GO" id="GO:0005669">
    <property type="term" value="C:transcription factor TFIID complex"/>
    <property type="evidence" value="ECO:0007669"/>
    <property type="project" value="InterPro"/>
</dbReference>
<dbReference type="SMART" id="SM00549">
    <property type="entry name" value="TAFH"/>
    <property type="match status" value="1"/>
</dbReference>
<organism evidence="10 11">
    <name type="scientific">Aldrovandia affinis</name>
    <dbReference type="NCBI Taxonomy" id="143900"/>
    <lineage>
        <taxon>Eukaryota</taxon>
        <taxon>Metazoa</taxon>
        <taxon>Chordata</taxon>
        <taxon>Craniata</taxon>
        <taxon>Vertebrata</taxon>
        <taxon>Euteleostomi</taxon>
        <taxon>Actinopterygii</taxon>
        <taxon>Neopterygii</taxon>
        <taxon>Teleostei</taxon>
        <taxon>Notacanthiformes</taxon>
        <taxon>Halosauridae</taxon>
        <taxon>Aldrovandia</taxon>
    </lineage>
</organism>
<dbReference type="PANTHER" id="PTHR15138:SF18">
    <property type="entry name" value="TATA-BOX BINDING PROTEIN ASSOCIATED FACTOR 4"/>
    <property type="match status" value="1"/>
</dbReference>
<keyword evidence="11" id="KW-1185">Reference proteome</keyword>
<dbReference type="AlphaFoldDB" id="A0AAD7TDW9"/>
<evidence type="ECO:0000256" key="1">
    <source>
        <dbReference type="ARBA" id="ARBA00004123"/>
    </source>
</evidence>
<dbReference type="PROSITE" id="PS51119">
    <property type="entry name" value="TAFH"/>
    <property type="match status" value="1"/>
</dbReference>
<name>A0AAD7TDW9_9TELE</name>
<dbReference type="GO" id="GO:0016251">
    <property type="term" value="F:RNA polymerase II general transcription initiation factor activity"/>
    <property type="evidence" value="ECO:0007669"/>
    <property type="project" value="TreeGrafter"/>
</dbReference>
<feature type="region of interest" description="Disordered" evidence="8">
    <location>
        <begin position="88"/>
        <end position="108"/>
    </location>
</feature>
<dbReference type="GO" id="GO:0006357">
    <property type="term" value="P:regulation of transcription by RNA polymerase II"/>
    <property type="evidence" value="ECO:0007669"/>
    <property type="project" value="UniProtKB-ARBA"/>
</dbReference>
<comment type="subcellular location">
    <subcellularLocation>
        <location evidence="1">Nucleus</location>
    </subcellularLocation>
</comment>
<evidence type="ECO:0000259" key="9">
    <source>
        <dbReference type="PROSITE" id="PS51119"/>
    </source>
</evidence>
<sequence length="709" mass="77314">MSSFRSNNHELEMLRFNGSCDANVMNPGRLVETQAEATVVPVSNDEKIGMSLAPTSQAGLAAMTAAQAPKVTRVATITQTPAKGTVISLPRATTPQPNGAPRTPQTTSMQLPANFQIPQGMVLIRSDSGQLMLVSQQALAQAQAQAQGIVPRVNTAASSPAARVPATQATATAVIRNSEVTPIIKVLLPPSSTPAPSFQKMSVLKATGGAVSTTAGQTVRPSVPAVTPAKTEGPKATSTITISAETLENVKKCKNFLVTLIKLASSGTHSAEMAKNVKELVKSLLDGKIEPEEFTDRLYTELKSSPQPYLVPFLKRSLPAVRQLTPNSQLFIQQCAQPKPPAGPQQAPSKSVQPSLITAQALRPTQPHRSTQLVIQQQRGVVIKQSVMPGQQRISLPMQNRTLPRQFVTTIQSGSHATGTILKQSPLQVSRTITMHPSLVQRNDGFRDGTSASFRDEDDINDVASMAGVNMSEENARILATNSELVGSVIRSCRDDPFILTAILQKRLMETGRRHGITDVSSDAVDLVSHATQARLRELLEKLTVVAQHRKSSLKDDFRHRQTSDPRSQLKFLEQLDRLEKQRKDDEEREILLRVAKSRSNREDPEQLRLKQRAKEMQQLELAQMQQRDANLAALAAIGPRKKRPLDSRGYGSGNEMPGAVSTSSPAVTKQVSAQRITRVGLKDLLFCMEQDPSLRHTLILYRALLRQQ</sequence>
<feature type="region of interest" description="Disordered" evidence="8">
    <location>
        <begin position="643"/>
        <end position="667"/>
    </location>
</feature>
<dbReference type="GO" id="GO:0046982">
    <property type="term" value="F:protein heterodimerization activity"/>
    <property type="evidence" value="ECO:0007669"/>
    <property type="project" value="InterPro"/>
</dbReference>
<dbReference type="Pfam" id="PF07531">
    <property type="entry name" value="TAFH"/>
    <property type="match status" value="1"/>
</dbReference>
<feature type="compositionally biased region" description="Polar residues" evidence="8">
    <location>
        <begin position="91"/>
        <end position="108"/>
    </location>
</feature>
<dbReference type="InterPro" id="IPR045144">
    <property type="entry name" value="TAF4"/>
</dbReference>
<feature type="coiled-coil region" evidence="7">
    <location>
        <begin position="569"/>
        <end position="628"/>
    </location>
</feature>
<dbReference type="InterPro" id="IPR007900">
    <property type="entry name" value="TAF4_C"/>
</dbReference>
<comment type="similarity">
    <text evidence="2">Belongs to the TAF4 family.</text>
</comment>
<evidence type="ECO:0000256" key="6">
    <source>
        <dbReference type="ARBA" id="ARBA00023242"/>
    </source>
</evidence>
<dbReference type="Gene3D" id="1.20.120.1110">
    <property type="entry name" value="TAFH/NHR1 domain"/>
    <property type="match status" value="1"/>
</dbReference>
<gene>
    <name evidence="10" type="ORF">AAFF_G00005940</name>
</gene>
<evidence type="ECO:0000313" key="10">
    <source>
        <dbReference type="EMBL" id="KAJ8419095.1"/>
    </source>
</evidence>
<dbReference type="PANTHER" id="PTHR15138">
    <property type="entry name" value="TRANSCRIPTION INITIATION FACTOR TFIID SUBUNIT 4"/>
    <property type="match status" value="1"/>
</dbReference>
<evidence type="ECO:0000256" key="8">
    <source>
        <dbReference type="SAM" id="MobiDB-lite"/>
    </source>
</evidence>
<evidence type="ECO:0000256" key="7">
    <source>
        <dbReference type="SAM" id="Coils"/>
    </source>
</evidence>
<dbReference type="GO" id="GO:0003677">
    <property type="term" value="F:DNA binding"/>
    <property type="evidence" value="ECO:0007669"/>
    <property type="project" value="TreeGrafter"/>
</dbReference>
<accession>A0AAD7TDW9</accession>
<dbReference type="InterPro" id="IPR037249">
    <property type="entry name" value="TAFH/NHR1_dom_sf"/>
</dbReference>
<keyword evidence="4" id="KW-0805">Transcription regulation</keyword>
<feature type="domain" description="TAFH" evidence="9">
    <location>
        <begin position="247"/>
        <end position="344"/>
    </location>
</feature>
<protein>
    <recommendedName>
        <fullName evidence="9">TAFH domain-containing protein</fullName>
    </recommendedName>
</protein>
<dbReference type="InterPro" id="IPR003894">
    <property type="entry name" value="TAFH_NHR1"/>
</dbReference>
<proteinExistence type="inferred from homology"/>
<keyword evidence="5" id="KW-0804">Transcription</keyword>
<evidence type="ECO:0000256" key="5">
    <source>
        <dbReference type="ARBA" id="ARBA00023163"/>
    </source>
</evidence>
<dbReference type="CDD" id="cd08045">
    <property type="entry name" value="HFD_TAF4"/>
    <property type="match status" value="1"/>
</dbReference>
<reference evidence="10" key="1">
    <citation type="journal article" date="2023" name="Science">
        <title>Genome structures resolve the early diversification of teleost fishes.</title>
        <authorList>
            <person name="Parey E."/>
            <person name="Louis A."/>
            <person name="Montfort J."/>
            <person name="Bouchez O."/>
            <person name="Roques C."/>
            <person name="Iampietro C."/>
            <person name="Lluch J."/>
            <person name="Castinel A."/>
            <person name="Donnadieu C."/>
            <person name="Desvignes T."/>
            <person name="Floi Bucao C."/>
            <person name="Jouanno E."/>
            <person name="Wen M."/>
            <person name="Mejri S."/>
            <person name="Dirks R."/>
            <person name="Jansen H."/>
            <person name="Henkel C."/>
            <person name="Chen W.J."/>
            <person name="Zahm M."/>
            <person name="Cabau C."/>
            <person name="Klopp C."/>
            <person name="Thompson A.W."/>
            <person name="Robinson-Rechavi M."/>
            <person name="Braasch I."/>
            <person name="Lecointre G."/>
            <person name="Bobe J."/>
            <person name="Postlethwait J.H."/>
            <person name="Berthelot C."/>
            <person name="Roest Crollius H."/>
            <person name="Guiguen Y."/>
        </authorList>
    </citation>
    <scope>NUCLEOTIDE SEQUENCE</scope>
    <source>
        <strain evidence="10">NC1722</strain>
    </source>
</reference>
<keyword evidence="6" id="KW-0539">Nucleus</keyword>
<dbReference type="GO" id="GO:0006367">
    <property type="term" value="P:transcription initiation at RNA polymerase II promoter"/>
    <property type="evidence" value="ECO:0007669"/>
    <property type="project" value="TreeGrafter"/>
</dbReference>
<evidence type="ECO:0000256" key="4">
    <source>
        <dbReference type="ARBA" id="ARBA00023015"/>
    </source>
</evidence>
<keyword evidence="7" id="KW-0175">Coiled coil</keyword>
<keyword evidence="3" id="KW-0597">Phosphoprotein</keyword>
<dbReference type="Proteomes" id="UP001221898">
    <property type="component" value="Unassembled WGS sequence"/>
</dbReference>